<feature type="transmembrane region" description="Helical" evidence="7">
    <location>
        <begin position="61"/>
        <end position="80"/>
    </location>
</feature>
<evidence type="ECO:0000256" key="4">
    <source>
        <dbReference type="ARBA" id="ARBA00022692"/>
    </source>
</evidence>
<dbReference type="InterPro" id="IPR012452">
    <property type="entry name" value="DUF1657"/>
</dbReference>
<evidence type="ECO:0000256" key="5">
    <source>
        <dbReference type="ARBA" id="ARBA00022989"/>
    </source>
</evidence>
<dbReference type="PANTHER" id="PTHR34582">
    <property type="entry name" value="UPF0702 TRANSMEMBRANE PROTEIN YCAP"/>
    <property type="match status" value="1"/>
</dbReference>
<evidence type="ECO:0000259" key="8">
    <source>
        <dbReference type="Pfam" id="PF04239"/>
    </source>
</evidence>
<dbReference type="PANTHER" id="PTHR34582:SF7">
    <property type="entry name" value="UPF0702 TRANSMEMBRANE PROTEIN YDFS"/>
    <property type="match status" value="1"/>
</dbReference>
<dbReference type="Gene3D" id="3.30.240.20">
    <property type="entry name" value="bsu07140 like domains"/>
    <property type="match status" value="2"/>
</dbReference>
<dbReference type="EMBL" id="JBJHZZ010000013">
    <property type="protein sequence ID" value="MFL0248148.1"/>
    <property type="molecule type" value="Genomic_DNA"/>
</dbReference>
<keyword evidence="4 7" id="KW-0812">Transmembrane</keyword>
<accession>A0ABW8T6N8</accession>
<evidence type="ECO:0000313" key="10">
    <source>
        <dbReference type="Proteomes" id="UP001623591"/>
    </source>
</evidence>
<dbReference type="Proteomes" id="UP001623591">
    <property type="component" value="Unassembled WGS sequence"/>
</dbReference>
<feature type="transmembrane region" description="Helical" evidence="7">
    <location>
        <begin position="37"/>
        <end position="55"/>
    </location>
</feature>
<keyword evidence="10" id="KW-1185">Reference proteome</keyword>
<dbReference type="Pfam" id="PF07870">
    <property type="entry name" value="DUF1657"/>
    <property type="match status" value="1"/>
</dbReference>
<sequence length="285" mass="32024">MNVLTFLLRSFLMFLVTLFFIRIIGSGNISKMTPYKFVTYMVIALIAALTSVNVISNLTFGIIALAVWTLLVMALDYICIKSKSMHDLFIGKETILIKDGKVLEDNLSKIRATGKDLLGELRSKNAFSLADVEFAVMEATGEINVLLKSDKKPLTAYDLERKIAPAIEPQAVILDGKIRDDALGAANINREWLQTELEKIGVIPENVFIAQVDSSGALYLDLYNDKIQVPQNNLKELLYANIQKIQADLTSYALDTNDEKAKVMYSRNAEKMKKMMDKLEPYLLR</sequence>
<evidence type="ECO:0000256" key="1">
    <source>
        <dbReference type="ARBA" id="ARBA00004651"/>
    </source>
</evidence>
<reference evidence="9 10" key="1">
    <citation type="submission" date="2024-11" db="EMBL/GenBank/DDBJ databases">
        <authorList>
            <person name="Heng Y.C."/>
            <person name="Lim A.C.H."/>
            <person name="Lee J.K.Y."/>
            <person name="Kittelmann S."/>
        </authorList>
    </citation>
    <scope>NUCLEOTIDE SEQUENCE [LARGE SCALE GENOMIC DNA]</scope>
    <source>
        <strain evidence="9 10">WILCCON 0185</strain>
    </source>
</reference>
<comment type="caution">
    <text evidence="9">The sequence shown here is derived from an EMBL/GenBank/DDBJ whole genome shotgun (WGS) entry which is preliminary data.</text>
</comment>
<feature type="transmembrane region" description="Helical" evidence="7">
    <location>
        <begin position="6"/>
        <end position="25"/>
    </location>
</feature>
<gene>
    <name evidence="9" type="ORF">ACJDUG_14400</name>
</gene>
<keyword evidence="5 7" id="KW-1133">Transmembrane helix</keyword>
<dbReference type="InterPro" id="IPR023090">
    <property type="entry name" value="UPF0702_alpha/beta_dom_sf"/>
</dbReference>
<dbReference type="InterPro" id="IPR007353">
    <property type="entry name" value="DUF421"/>
</dbReference>
<comment type="subcellular location">
    <subcellularLocation>
        <location evidence="1">Cell membrane</location>
        <topology evidence="1">Multi-pass membrane protein</topology>
    </subcellularLocation>
</comment>
<organism evidence="9 10">
    <name type="scientific">Candidatus Clostridium stratigraminis</name>
    <dbReference type="NCBI Taxonomy" id="3381661"/>
    <lineage>
        <taxon>Bacteria</taxon>
        <taxon>Bacillati</taxon>
        <taxon>Bacillota</taxon>
        <taxon>Clostridia</taxon>
        <taxon>Eubacteriales</taxon>
        <taxon>Clostridiaceae</taxon>
        <taxon>Clostridium</taxon>
    </lineage>
</organism>
<proteinExistence type="inferred from homology"/>
<keyword evidence="3" id="KW-1003">Cell membrane</keyword>
<evidence type="ECO:0000256" key="3">
    <source>
        <dbReference type="ARBA" id="ARBA00022475"/>
    </source>
</evidence>
<protein>
    <submittedName>
        <fullName evidence="9">DUF421 domain-containing protein</fullName>
    </submittedName>
</protein>
<evidence type="ECO:0000256" key="7">
    <source>
        <dbReference type="SAM" id="Phobius"/>
    </source>
</evidence>
<evidence type="ECO:0000313" key="9">
    <source>
        <dbReference type="EMBL" id="MFL0248148.1"/>
    </source>
</evidence>
<feature type="domain" description="YetF C-terminal" evidence="8">
    <location>
        <begin position="81"/>
        <end position="213"/>
    </location>
</feature>
<dbReference type="Pfam" id="PF04239">
    <property type="entry name" value="DUF421"/>
    <property type="match status" value="1"/>
</dbReference>
<comment type="similarity">
    <text evidence="2">Belongs to the UPF0702 family.</text>
</comment>
<evidence type="ECO:0000256" key="2">
    <source>
        <dbReference type="ARBA" id="ARBA00006448"/>
    </source>
</evidence>
<keyword evidence="6 7" id="KW-0472">Membrane</keyword>
<evidence type="ECO:0000256" key="6">
    <source>
        <dbReference type="ARBA" id="ARBA00023136"/>
    </source>
</evidence>
<name>A0ABW8T6N8_9CLOT</name>